<evidence type="ECO:0000256" key="6">
    <source>
        <dbReference type="ARBA" id="ARBA00022692"/>
    </source>
</evidence>
<evidence type="ECO:0000256" key="10">
    <source>
        <dbReference type="ARBA" id="ARBA00022989"/>
    </source>
</evidence>
<accession>A0AAD7W2K4</accession>
<dbReference type="PANTHER" id="PTHR15929:SF0">
    <property type="entry name" value="STORE-OPERATED CALCIUM ENTRY-ASSOCIATED REGULATORY FACTOR"/>
    <property type="match status" value="1"/>
</dbReference>
<reference evidence="14" key="1">
    <citation type="journal article" date="2023" name="Science">
        <title>Genome structures resolve the early diversification of teleost fishes.</title>
        <authorList>
            <person name="Parey E."/>
            <person name="Louis A."/>
            <person name="Montfort J."/>
            <person name="Bouchez O."/>
            <person name="Roques C."/>
            <person name="Iampietro C."/>
            <person name="Lluch J."/>
            <person name="Castinel A."/>
            <person name="Donnadieu C."/>
            <person name="Desvignes T."/>
            <person name="Floi Bucao C."/>
            <person name="Jouanno E."/>
            <person name="Wen M."/>
            <person name="Mejri S."/>
            <person name="Dirks R."/>
            <person name="Jansen H."/>
            <person name="Henkel C."/>
            <person name="Chen W.J."/>
            <person name="Zahm M."/>
            <person name="Cabau C."/>
            <person name="Klopp C."/>
            <person name="Thompson A.W."/>
            <person name="Robinson-Rechavi M."/>
            <person name="Braasch I."/>
            <person name="Lecointre G."/>
            <person name="Bobe J."/>
            <person name="Postlethwait J.H."/>
            <person name="Berthelot C."/>
            <person name="Roest Crollius H."/>
            <person name="Guiguen Y."/>
        </authorList>
    </citation>
    <scope>NUCLEOTIDE SEQUENCE</scope>
    <source>
        <strain evidence="14">NC1722</strain>
    </source>
</reference>
<evidence type="ECO:0000256" key="11">
    <source>
        <dbReference type="ARBA" id="ARBA00023065"/>
    </source>
</evidence>
<dbReference type="Pfam" id="PF06682">
    <property type="entry name" value="SARAF"/>
    <property type="match status" value="1"/>
</dbReference>
<gene>
    <name evidence="14" type="ORF">AAFF_G00251010</name>
</gene>
<dbReference type="GO" id="GO:0005789">
    <property type="term" value="C:endoplasmic reticulum membrane"/>
    <property type="evidence" value="ECO:0007669"/>
    <property type="project" value="UniProtKB-SubCell"/>
</dbReference>
<evidence type="ECO:0000256" key="7">
    <source>
        <dbReference type="ARBA" id="ARBA00022729"/>
    </source>
</evidence>
<comment type="subcellular location">
    <subcellularLocation>
        <location evidence="1">Endoplasmic reticulum membrane</location>
        <topology evidence="1">Single-pass type I membrane protein</topology>
    </subcellularLocation>
</comment>
<keyword evidence="12" id="KW-0472">Membrane</keyword>
<sequence length="118" mass="13290">MVFFKVESWTGRVLLRDVQVLTLYQGRCTNSRRTSPVPVLQCVGGTAGCVFVPRVVQCLNKGWNGVDVQWECKTDMDQKYRFGRIEVSCEGYHYPIDPYILKGSCGLEYTLDLAATGT</sequence>
<evidence type="ECO:0000256" key="1">
    <source>
        <dbReference type="ARBA" id="ARBA00004115"/>
    </source>
</evidence>
<evidence type="ECO:0000256" key="8">
    <source>
        <dbReference type="ARBA" id="ARBA00022824"/>
    </source>
</evidence>
<keyword evidence="10" id="KW-1133">Transmembrane helix</keyword>
<evidence type="ECO:0000313" key="14">
    <source>
        <dbReference type="EMBL" id="KAJ8377869.1"/>
    </source>
</evidence>
<dbReference type="EMBL" id="JAINUG010000338">
    <property type="protein sequence ID" value="KAJ8377869.1"/>
    <property type="molecule type" value="Genomic_DNA"/>
</dbReference>
<keyword evidence="6" id="KW-0812">Transmembrane</keyword>
<keyword evidence="5" id="KW-0109">Calcium transport</keyword>
<keyword evidence="9" id="KW-0106">Calcium</keyword>
<dbReference type="GO" id="GO:2001256">
    <property type="term" value="P:regulation of store-operated calcium entry"/>
    <property type="evidence" value="ECO:0007669"/>
    <property type="project" value="InterPro"/>
</dbReference>
<evidence type="ECO:0000313" key="15">
    <source>
        <dbReference type="Proteomes" id="UP001221898"/>
    </source>
</evidence>
<evidence type="ECO:0000256" key="12">
    <source>
        <dbReference type="ARBA" id="ARBA00023136"/>
    </source>
</evidence>
<keyword evidence="7" id="KW-0732">Signal</keyword>
<evidence type="ECO:0000256" key="2">
    <source>
        <dbReference type="ARBA" id="ARBA00006833"/>
    </source>
</evidence>
<keyword evidence="4" id="KW-0813">Transport</keyword>
<proteinExistence type="inferred from homology"/>
<evidence type="ECO:0000256" key="3">
    <source>
        <dbReference type="ARBA" id="ARBA00016584"/>
    </source>
</evidence>
<comment type="similarity">
    <text evidence="2">Belongs to the SARAF family.</text>
</comment>
<evidence type="ECO:0000256" key="4">
    <source>
        <dbReference type="ARBA" id="ARBA00022448"/>
    </source>
</evidence>
<keyword evidence="15" id="KW-1185">Reference proteome</keyword>
<evidence type="ECO:0000256" key="13">
    <source>
        <dbReference type="ARBA" id="ARBA00031116"/>
    </source>
</evidence>
<comment type="caution">
    <text evidence="14">The sequence shown here is derived from an EMBL/GenBank/DDBJ whole genome shotgun (WGS) entry which is preliminary data.</text>
</comment>
<dbReference type="Proteomes" id="UP001221898">
    <property type="component" value="Unassembled WGS sequence"/>
</dbReference>
<dbReference type="PANTHER" id="PTHR15929">
    <property type="entry name" value="STORE-OPERATED CALCIUM ENTRY-ASSOCIATED REGULATORY FACTOR"/>
    <property type="match status" value="1"/>
</dbReference>
<evidence type="ECO:0000256" key="9">
    <source>
        <dbReference type="ARBA" id="ARBA00022837"/>
    </source>
</evidence>
<keyword evidence="11" id="KW-0406">Ion transport</keyword>
<dbReference type="AlphaFoldDB" id="A0AAD7W2K4"/>
<keyword evidence="8" id="KW-0256">Endoplasmic reticulum</keyword>
<dbReference type="GO" id="GO:0006816">
    <property type="term" value="P:calcium ion transport"/>
    <property type="evidence" value="ECO:0007669"/>
    <property type="project" value="UniProtKB-KW"/>
</dbReference>
<name>A0AAD7W2K4_9TELE</name>
<dbReference type="InterPro" id="IPR009567">
    <property type="entry name" value="SARAF"/>
</dbReference>
<evidence type="ECO:0000256" key="5">
    <source>
        <dbReference type="ARBA" id="ARBA00022568"/>
    </source>
</evidence>
<protein>
    <recommendedName>
        <fullName evidence="3">Store-operated calcium entry-associated regulatory factor</fullName>
    </recommendedName>
    <alternativeName>
        <fullName evidence="13">Transmembrane protein 66</fullName>
    </alternativeName>
</protein>
<organism evidence="14 15">
    <name type="scientific">Aldrovandia affinis</name>
    <dbReference type="NCBI Taxonomy" id="143900"/>
    <lineage>
        <taxon>Eukaryota</taxon>
        <taxon>Metazoa</taxon>
        <taxon>Chordata</taxon>
        <taxon>Craniata</taxon>
        <taxon>Vertebrata</taxon>
        <taxon>Euteleostomi</taxon>
        <taxon>Actinopterygii</taxon>
        <taxon>Neopterygii</taxon>
        <taxon>Teleostei</taxon>
        <taxon>Notacanthiformes</taxon>
        <taxon>Halosauridae</taxon>
        <taxon>Aldrovandia</taxon>
    </lineage>
</organism>